<keyword evidence="3" id="KW-1185">Reference proteome</keyword>
<reference evidence="2" key="1">
    <citation type="journal article" date="2020" name="Stud. Mycol.">
        <title>101 Dothideomycetes genomes: a test case for predicting lifestyles and emergence of pathogens.</title>
        <authorList>
            <person name="Haridas S."/>
            <person name="Albert R."/>
            <person name="Binder M."/>
            <person name="Bloem J."/>
            <person name="Labutti K."/>
            <person name="Salamov A."/>
            <person name="Andreopoulos B."/>
            <person name="Baker S."/>
            <person name="Barry K."/>
            <person name="Bills G."/>
            <person name="Bluhm B."/>
            <person name="Cannon C."/>
            <person name="Castanera R."/>
            <person name="Culley D."/>
            <person name="Daum C."/>
            <person name="Ezra D."/>
            <person name="Gonzalez J."/>
            <person name="Henrissat B."/>
            <person name="Kuo A."/>
            <person name="Liang C."/>
            <person name="Lipzen A."/>
            <person name="Lutzoni F."/>
            <person name="Magnuson J."/>
            <person name="Mondo S."/>
            <person name="Nolan M."/>
            <person name="Ohm R."/>
            <person name="Pangilinan J."/>
            <person name="Park H.-J."/>
            <person name="Ramirez L."/>
            <person name="Alfaro M."/>
            <person name="Sun H."/>
            <person name="Tritt A."/>
            <person name="Yoshinaga Y."/>
            <person name="Zwiers L.-H."/>
            <person name="Turgeon B."/>
            <person name="Goodwin S."/>
            <person name="Spatafora J."/>
            <person name="Crous P."/>
            <person name="Grigoriev I."/>
        </authorList>
    </citation>
    <scope>NUCLEOTIDE SEQUENCE</scope>
    <source>
        <strain evidence="2">CBS 122367</strain>
    </source>
</reference>
<feature type="chain" id="PRO_5026272241" evidence="1">
    <location>
        <begin position="30"/>
        <end position="220"/>
    </location>
</feature>
<organism evidence="2 3">
    <name type="scientific">Lentithecium fluviatile CBS 122367</name>
    <dbReference type="NCBI Taxonomy" id="1168545"/>
    <lineage>
        <taxon>Eukaryota</taxon>
        <taxon>Fungi</taxon>
        <taxon>Dikarya</taxon>
        <taxon>Ascomycota</taxon>
        <taxon>Pezizomycotina</taxon>
        <taxon>Dothideomycetes</taxon>
        <taxon>Pleosporomycetidae</taxon>
        <taxon>Pleosporales</taxon>
        <taxon>Massarineae</taxon>
        <taxon>Lentitheciaceae</taxon>
        <taxon>Lentithecium</taxon>
    </lineage>
</organism>
<gene>
    <name evidence="2" type="ORF">K458DRAFT_417029</name>
</gene>
<evidence type="ECO:0000313" key="3">
    <source>
        <dbReference type="Proteomes" id="UP000799291"/>
    </source>
</evidence>
<protein>
    <submittedName>
        <fullName evidence="2">Uncharacterized protein</fullName>
    </submittedName>
</protein>
<name>A0A6G1J5N3_9PLEO</name>
<dbReference type="OrthoDB" id="3769880at2759"/>
<evidence type="ECO:0000256" key="1">
    <source>
        <dbReference type="SAM" id="SignalP"/>
    </source>
</evidence>
<feature type="signal peptide" evidence="1">
    <location>
        <begin position="1"/>
        <end position="29"/>
    </location>
</feature>
<keyword evidence="1" id="KW-0732">Signal</keyword>
<proteinExistence type="predicted"/>
<evidence type="ECO:0000313" key="2">
    <source>
        <dbReference type="EMBL" id="KAF2685822.1"/>
    </source>
</evidence>
<dbReference type="Proteomes" id="UP000799291">
    <property type="component" value="Unassembled WGS sequence"/>
</dbReference>
<dbReference type="EMBL" id="MU005578">
    <property type="protein sequence ID" value="KAF2685822.1"/>
    <property type="molecule type" value="Genomic_DNA"/>
</dbReference>
<dbReference type="Gene3D" id="2.60.120.260">
    <property type="entry name" value="Galactose-binding domain-like"/>
    <property type="match status" value="1"/>
</dbReference>
<accession>A0A6G1J5N3</accession>
<dbReference type="AlphaFoldDB" id="A0A6G1J5N3"/>
<sequence length="220" mass="23236">MRAARSLFTLFSMLAYSILLAATGSIASARPSSLGHNKILRSTDVELPSSALRMDPRACTNAVANPSFESSDLSPWTCSATGSWASRDVVLAPTLPSRHSGAYIFHGHSNSTNASTITLSQININIPAGRKIDCSAWVYAGGDMGEQGKVGFDVFLDGAWCGALGVQADSGDAERWQKIGKEMVVQGDVHILAIVVMVDAMGEMGAGIEVGVDDVWVGWC</sequence>